<sequence>MLFFICLILVYLGLNLFIWKRSVNWLHNLHGIFHAKWFTILFTAVHILLAVSPAAYALFSNAAIKFAIKYISNIWIGIFIYAMFFMVLSLLVTVAGRLARRIKKGDPLRRRFVVIRGAVVAVLIIGFSTYGMVHVGNIKTSTYDITVNKACAAGNELKVVLIADMHMGYSIGEEQMTKMVRRINDQNPDLVCIAGDIFDNDYSALQNPDKLIGIYRSIKSKYGVYACYGNHDVVENLVGGFTVPFGDVQKNETEMNDFLEKANIKLLQDQTQLVDQAFYVIGRRDYSKPGTENGSRKSIKDLMEGVDRTKPVLLIDHQPKDLQEVADAGVDVDLSGHTHDGQIFPGNLTIRLLWENACGYLKKDNMHSIVTSGVGIWGPAMRVGTDSEIAVININFKQKTTD</sequence>
<dbReference type="Pfam" id="PF00149">
    <property type="entry name" value="Metallophos"/>
    <property type="match status" value="1"/>
</dbReference>
<keyword evidence="1" id="KW-0472">Membrane</keyword>
<dbReference type="SUPFAM" id="SSF56300">
    <property type="entry name" value="Metallo-dependent phosphatases"/>
    <property type="match status" value="1"/>
</dbReference>
<proteinExistence type="predicted"/>
<organism evidence="3 4">
    <name type="scientific">Hominibacterium faecale</name>
    <dbReference type="NCBI Taxonomy" id="2839743"/>
    <lineage>
        <taxon>Bacteria</taxon>
        <taxon>Bacillati</taxon>
        <taxon>Bacillota</taxon>
        <taxon>Clostridia</taxon>
        <taxon>Peptostreptococcales</taxon>
        <taxon>Anaerovoracaceae</taxon>
        <taxon>Hominibacterium</taxon>
    </lineage>
</organism>
<evidence type="ECO:0000256" key="1">
    <source>
        <dbReference type="SAM" id="Phobius"/>
    </source>
</evidence>
<evidence type="ECO:0000313" key="3">
    <source>
        <dbReference type="EMBL" id="MCU7378195.1"/>
    </source>
</evidence>
<keyword evidence="4" id="KW-1185">Reference proteome</keyword>
<dbReference type="InterPro" id="IPR004843">
    <property type="entry name" value="Calcineurin-like_PHP"/>
</dbReference>
<comment type="caution">
    <text evidence="3">The sequence shown here is derived from an EMBL/GenBank/DDBJ whole genome shotgun (WGS) entry which is preliminary data.</text>
</comment>
<dbReference type="Gene3D" id="3.60.21.10">
    <property type="match status" value="1"/>
</dbReference>
<feature type="transmembrane region" description="Helical" evidence="1">
    <location>
        <begin position="71"/>
        <end position="92"/>
    </location>
</feature>
<feature type="domain" description="Calcineurin-like phosphoesterase" evidence="2">
    <location>
        <begin position="157"/>
        <end position="340"/>
    </location>
</feature>
<keyword evidence="1" id="KW-0812">Transmembrane</keyword>
<reference evidence="3" key="1">
    <citation type="submission" date="2022-09" db="EMBL/GenBank/DDBJ databases">
        <title>Culturomic study of gut microbiota in children with autism spectrum disorder.</title>
        <authorList>
            <person name="Efimov B.A."/>
            <person name="Chaplin A.V."/>
            <person name="Sokolova S.R."/>
            <person name="Pikina A.P."/>
            <person name="Korzhanova M."/>
            <person name="Belova V."/>
            <person name="Korostin D."/>
        </authorList>
    </citation>
    <scope>NUCLEOTIDE SEQUENCE</scope>
    <source>
        <strain evidence="3">ASD5510</strain>
    </source>
</reference>
<accession>A0A9J6QTT1</accession>
<evidence type="ECO:0000259" key="2">
    <source>
        <dbReference type="Pfam" id="PF00149"/>
    </source>
</evidence>
<dbReference type="EMBL" id="JAOSHN010000003">
    <property type="protein sequence ID" value="MCU7378195.1"/>
    <property type="molecule type" value="Genomic_DNA"/>
</dbReference>
<dbReference type="Proteomes" id="UP001065549">
    <property type="component" value="Unassembled WGS sequence"/>
</dbReference>
<dbReference type="InterPro" id="IPR029052">
    <property type="entry name" value="Metallo-depent_PP-like"/>
</dbReference>
<dbReference type="GO" id="GO:0016787">
    <property type="term" value="F:hydrolase activity"/>
    <property type="evidence" value="ECO:0007669"/>
    <property type="project" value="InterPro"/>
</dbReference>
<keyword evidence="1" id="KW-1133">Transmembrane helix</keyword>
<evidence type="ECO:0000313" key="4">
    <source>
        <dbReference type="Proteomes" id="UP001065549"/>
    </source>
</evidence>
<dbReference type="RefSeq" id="WP_253019779.1">
    <property type="nucleotide sequence ID" value="NZ_JAOSHN010000003.1"/>
</dbReference>
<dbReference type="AlphaFoldDB" id="A0A9J6QTT1"/>
<dbReference type="PANTHER" id="PTHR31302:SF0">
    <property type="entry name" value="TRANSMEMBRANE PROTEIN WITH METALLOPHOSPHOESTERASE DOMAIN"/>
    <property type="match status" value="1"/>
</dbReference>
<dbReference type="PANTHER" id="PTHR31302">
    <property type="entry name" value="TRANSMEMBRANE PROTEIN WITH METALLOPHOSPHOESTERASE DOMAIN-RELATED"/>
    <property type="match status" value="1"/>
</dbReference>
<feature type="transmembrane region" description="Helical" evidence="1">
    <location>
        <begin position="40"/>
        <end position="59"/>
    </location>
</feature>
<name>A0A9J6QTT1_9FIRM</name>
<gene>
    <name evidence="3" type="ORF">OBO34_07485</name>
</gene>
<protein>
    <submittedName>
        <fullName evidence="3">Metallophosphoesterase</fullName>
    </submittedName>
</protein>
<dbReference type="CDD" id="cd07385">
    <property type="entry name" value="MPP_YkuE_C"/>
    <property type="match status" value="1"/>
</dbReference>
<dbReference type="InterPro" id="IPR051158">
    <property type="entry name" value="Metallophosphoesterase_sf"/>
</dbReference>
<feature type="transmembrane region" description="Helical" evidence="1">
    <location>
        <begin position="112"/>
        <end position="133"/>
    </location>
</feature>